<dbReference type="AlphaFoldDB" id="A0A917FZC9"/>
<dbReference type="EMBL" id="BMKR01000084">
    <property type="protein sequence ID" value="GGG15122.1"/>
    <property type="molecule type" value="Genomic_DNA"/>
</dbReference>
<keyword evidence="3" id="KW-1185">Reference proteome</keyword>
<dbReference type="RefSeq" id="WP_189032808.1">
    <property type="nucleotide sequence ID" value="NZ_BMKR01000084.1"/>
</dbReference>
<feature type="transmembrane region" description="Helical" evidence="1">
    <location>
        <begin position="225"/>
        <end position="242"/>
    </location>
</feature>
<feature type="transmembrane region" description="Helical" evidence="1">
    <location>
        <begin position="180"/>
        <end position="205"/>
    </location>
</feature>
<proteinExistence type="predicted"/>
<evidence type="ECO:0000313" key="2">
    <source>
        <dbReference type="EMBL" id="GGG15122.1"/>
    </source>
</evidence>
<keyword evidence="1" id="KW-0472">Membrane</keyword>
<dbReference type="Pfam" id="PF22564">
    <property type="entry name" value="HAAS"/>
    <property type="match status" value="1"/>
</dbReference>
<name>A0A917FZC9_9BACL</name>
<evidence type="ECO:0000256" key="1">
    <source>
        <dbReference type="SAM" id="Phobius"/>
    </source>
</evidence>
<protein>
    <submittedName>
        <fullName evidence="2">Uncharacterized protein</fullName>
    </submittedName>
</protein>
<keyword evidence="1" id="KW-1133">Transmembrane helix</keyword>
<accession>A0A917FZC9</accession>
<keyword evidence="1" id="KW-0812">Transmembrane</keyword>
<dbReference type="Proteomes" id="UP000637643">
    <property type="component" value="Unassembled WGS sequence"/>
</dbReference>
<feature type="transmembrane region" description="Helical" evidence="1">
    <location>
        <begin position="123"/>
        <end position="143"/>
    </location>
</feature>
<gene>
    <name evidence="2" type="ORF">GCM10010912_69410</name>
</gene>
<feature type="transmembrane region" description="Helical" evidence="1">
    <location>
        <begin position="249"/>
        <end position="273"/>
    </location>
</feature>
<comment type="caution">
    <text evidence="2">The sequence shown here is derived from an EMBL/GenBank/DDBJ whole genome shotgun (WGS) entry which is preliminary data.</text>
</comment>
<reference evidence="2" key="2">
    <citation type="submission" date="2020-09" db="EMBL/GenBank/DDBJ databases">
        <authorList>
            <person name="Sun Q."/>
            <person name="Zhou Y."/>
        </authorList>
    </citation>
    <scope>NUCLEOTIDE SEQUENCE</scope>
    <source>
        <strain evidence="2">CGMCC 1.16134</strain>
    </source>
</reference>
<reference evidence="2" key="1">
    <citation type="journal article" date="2014" name="Int. J. Syst. Evol. Microbiol.">
        <title>Complete genome sequence of Corynebacterium casei LMG S-19264T (=DSM 44701T), isolated from a smear-ripened cheese.</title>
        <authorList>
            <consortium name="US DOE Joint Genome Institute (JGI-PGF)"/>
            <person name="Walter F."/>
            <person name="Albersmeier A."/>
            <person name="Kalinowski J."/>
            <person name="Ruckert C."/>
        </authorList>
    </citation>
    <scope>NUCLEOTIDE SEQUENCE</scope>
    <source>
        <strain evidence="2">CGMCC 1.16134</strain>
    </source>
</reference>
<feature type="transmembrane region" description="Helical" evidence="1">
    <location>
        <begin position="81"/>
        <end position="103"/>
    </location>
</feature>
<feature type="transmembrane region" description="Helical" evidence="1">
    <location>
        <begin position="313"/>
        <end position="333"/>
    </location>
</feature>
<sequence>MELVKRYIYAVTKKLPEQQKADIEKELKGLIEDMLEDRAPAGHATREDVEAVLLELGDPGELADKYRGTRRYLIGPDLFDTYLSVLKIVVIAITIAMTALFSVESIVNPTHVLDQFVSYIVDLIISLFQGFTWVTLIFGVAEYKGVHRSKQKSKTSPSWEPTQLPPLPTQLTRIKRSDPIASIIFTILFAALFLFSLELFGVWFFQEGGPRVVVPFFNEEVMRRFVPLVGIALALSLVKDVVKMITGKWTIALIGFDILVSILHFIVALFMFADKSVWNPAFMQQLASSRSLAAGSEALRTAGSIWERAQDGIIIAIGLVIAVEVITLLIKLFKIKNVS</sequence>
<organism evidence="2 3">
    <name type="scientific">Paenibacillus albidus</name>
    <dbReference type="NCBI Taxonomy" id="2041023"/>
    <lineage>
        <taxon>Bacteria</taxon>
        <taxon>Bacillati</taxon>
        <taxon>Bacillota</taxon>
        <taxon>Bacilli</taxon>
        <taxon>Bacillales</taxon>
        <taxon>Paenibacillaceae</taxon>
        <taxon>Paenibacillus</taxon>
    </lineage>
</organism>
<evidence type="ECO:0000313" key="3">
    <source>
        <dbReference type="Proteomes" id="UP000637643"/>
    </source>
</evidence>